<dbReference type="GO" id="GO:0046872">
    <property type="term" value="F:metal ion binding"/>
    <property type="evidence" value="ECO:0007669"/>
    <property type="project" value="UniProtKB-KW"/>
</dbReference>
<keyword evidence="2 5" id="KW-0479">Metal-binding</keyword>
<keyword evidence="4" id="KW-0482">Metalloprotease</keyword>
<feature type="domain" description="Peptidase M24" evidence="6">
    <location>
        <begin position="1"/>
        <end position="144"/>
    </location>
</feature>
<protein>
    <submittedName>
        <fullName evidence="7">M24 family metallopeptidase</fullName>
    </submittedName>
</protein>
<evidence type="ECO:0000256" key="5">
    <source>
        <dbReference type="RuleBase" id="RU000590"/>
    </source>
</evidence>
<evidence type="ECO:0000256" key="3">
    <source>
        <dbReference type="ARBA" id="ARBA00022801"/>
    </source>
</evidence>
<evidence type="ECO:0000256" key="4">
    <source>
        <dbReference type="ARBA" id="ARBA00023049"/>
    </source>
</evidence>
<dbReference type="SUPFAM" id="SSF55920">
    <property type="entry name" value="Creatinase/aminopeptidase"/>
    <property type="match status" value="1"/>
</dbReference>
<evidence type="ECO:0000313" key="8">
    <source>
        <dbReference type="Proteomes" id="UP000567293"/>
    </source>
</evidence>
<reference evidence="7" key="1">
    <citation type="submission" date="2020-06" db="EMBL/GenBank/DDBJ databases">
        <title>Legume-microbial interactions unlock mineral nutrients during tropical forest succession.</title>
        <authorList>
            <person name="Epihov D.Z."/>
        </authorList>
    </citation>
    <scope>NUCLEOTIDE SEQUENCE [LARGE SCALE GENOMIC DNA]</scope>
    <source>
        <strain evidence="7">Pan2503</strain>
    </source>
</reference>
<dbReference type="PANTHER" id="PTHR46112">
    <property type="entry name" value="AMINOPEPTIDASE"/>
    <property type="match status" value="1"/>
</dbReference>
<dbReference type="Proteomes" id="UP000567293">
    <property type="component" value="Unassembled WGS sequence"/>
</dbReference>
<dbReference type="InterPro" id="IPR050659">
    <property type="entry name" value="Peptidase_M24B"/>
</dbReference>
<dbReference type="PANTHER" id="PTHR46112:SF2">
    <property type="entry name" value="XAA-PRO AMINOPEPTIDASE P-RELATED"/>
    <property type="match status" value="1"/>
</dbReference>
<proteinExistence type="inferred from homology"/>
<accession>A0A7V8SY12</accession>
<evidence type="ECO:0000256" key="2">
    <source>
        <dbReference type="ARBA" id="ARBA00022723"/>
    </source>
</evidence>
<dbReference type="InterPro" id="IPR000994">
    <property type="entry name" value="Pept_M24"/>
</dbReference>
<dbReference type="Gene3D" id="3.90.230.10">
    <property type="entry name" value="Creatinase/methionine aminopeptidase superfamily"/>
    <property type="match status" value="1"/>
</dbReference>
<name>A0A7V8SY12_9BACT</name>
<sequence>LPHARPTGKRLRKNELVVLDLGVILAHYCSDITRTFFVGRAPKRIREWYKAVLEAQQAAISGAREGVACGEVDAAARRVLRGYGLDHLFVHSTGHGLGLEVHEDPRVAKGQERRLEPGNVITIEPGVYAEGTGGIRIEDDVAVHADRTEVLTRARRDFIEL</sequence>
<keyword evidence="8" id="KW-1185">Reference proteome</keyword>
<gene>
    <name evidence="7" type="ORF">HRJ53_18240</name>
</gene>
<evidence type="ECO:0000256" key="1">
    <source>
        <dbReference type="ARBA" id="ARBA00022670"/>
    </source>
</evidence>
<dbReference type="AlphaFoldDB" id="A0A7V8SY12"/>
<dbReference type="Pfam" id="PF00557">
    <property type="entry name" value="Peptidase_M24"/>
    <property type="match status" value="1"/>
</dbReference>
<dbReference type="InterPro" id="IPR036005">
    <property type="entry name" value="Creatinase/aminopeptidase-like"/>
</dbReference>
<dbReference type="InterPro" id="IPR001131">
    <property type="entry name" value="Peptidase_M24B_aminopep-P_CS"/>
</dbReference>
<feature type="non-terminal residue" evidence="7">
    <location>
        <position position="1"/>
    </location>
</feature>
<evidence type="ECO:0000313" key="7">
    <source>
        <dbReference type="EMBL" id="MBA0086925.1"/>
    </source>
</evidence>
<dbReference type="GO" id="GO:0006508">
    <property type="term" value="P:proteolysis"/>
    <property type="evidence" value="ECO:0007669"/>
    <property type="project" value="UniProtKB-KW"/>
</dbReference>
<keyword evidence="1" id="KW-0645">Protease</keyword>
<dbReference type="PROSITE" id="PS00491">
    <property type="entry name" value="PROLINE_PEPTIDASE"/>
    <property type="match status" value="1"/>
</dbReference>
<dbReference type="GO" id="GO:0008237">
    <property type="term" value="F:metallopeptidase activity"/>
    <property type="evidence" value="ECO:0007669"/>
    <property type="project" value="UniProtKB-KW"/>
</dbReference>
<comment type="caution">
    <text evidence="7">The sequence shown here is derived from an EMBL/GenBank/DDBJ whole genome shotgun (WGS) entry which is preliminary data.</text>
</comment>
<keyword evidence="3" id="KW-0378">Hydrolase</keyword>
<organism evidence="7 8">
    <name type="scientific">Candidatus Acidiferrum panamense</name>
    <dbReference type="NCBI Taxonomy" id="2741543"/>
    <lineage>
        <taxon>Bacteria</taxon>
        <taxon>Pseudomonadati</taxon>
        <taxon>Acidobacteriota</taxon>
        <taxon>Terriglobia</taxon>
        <taxon>Candidatus Acidiferrales</taxon>
        <taxon>Candidatus Acidiferrum</taxon>
    </lineage>
</organism>
<dbReference type="EMBL" id="JACDQQ010001746">
    <property type="protein sequence ID" value="MBA0086925.1"/>
    <property type="molecule type" value="Genomic_DNA"/>
</dbReference>
<evidence type="ECO:0000259" key="6">
    <source>
        <dbReference type="Pfam" id="PF00557"/>
    </source>
</evidence>
<comment type="similarity">
    <text evidence="5">Belongs to the peptidase M24B family.</text>
</comment>